<feature type="region of interest" description="Disordered" evidence="1">
    <location>
        <begin position="24"/>
        <end position="52"/>
    </location>
</feature>
<dbReference type="Gene3D" id="2.60.120.260">
    <property type="entry name" value="Galactose-binding domain-like"/>
    <property type="match status" value="1"/>
</dbReference>
<gene>
    <name evidence="4" type="ORF">QHF89_16905</name>
</gene>
<dbReference type="PROSITE" id="PS50022">
    <property type="entry name" value="FA58C_3"/>
    <property type="match status" value="1"/>
</dbReference>
<dbReference type="PROSITE" id="PS51257">
    <property type="entry name" value="PROKAR_LIPOPROTEIN"/>
    <property type="match status" value="1"/>
</dbReference>
<keyword evidence="2" id="KW-0732">Signal</keyword>
<feature type="compositionally biased region" description="Gly residues" evidence="1">
    <location>
        <begin position="31"/>
        <end position="52"/>
    </location>
</feature>
<evidence type="ECO:0000259" key="3">
    <source>
        <dbReference type="PROSITE" id="PS50022"/>
    </source>
</evidence>
<feature type="signal peptide" evidence="2">
    <location>
        <begin position="1"/>
        <end position="20"/>
    </location>
</feature>
<protein>
    <submittedName>
        <fullName evidence="4">Discoidin domain-containing protein</fullName>
    </submittedName>
</protein>
<organism evidence="4 5">
    <name type="scientific">Polyangium sorediatum</name>
    <dbReference type="NCBI Taxonomy" id="889274"/>
    <lineage>
        <taxon>Bacteria</taxon>
        <taxon>Pseudomonadati</taxon>
        <taxon>Myxococcota</taxon>
        <taxon>Polyangia</taxon>
        <taxon>Polyangiales</taxon>
        <taxon>Polyangiaceae</taxon>
        <taxon>Polyangium</taxon>
    </lineage>
</organism>
<dbReference type="RefSeq" id="WP_284720586.1">
    <property type="nucleotide sequence ID" value="NZ_JARZHI010000012.1"/>
</dbReference>
<dbReference type="Pfam" id="PF00754">
    <property type="entry name" value="F5_F8_type_C"/>
    <property type="match status" value="1"/>
</dbReference>
<accession>A0ABT6NSB0</accession>
<keyword evidence="5" id="KW-1185">Reference proteome</keyword>
<proteinExistence type="predicted"/>
<evidence type="ECO:0000256" key="1">
    <source>
        <dbReference type="SAM" id="MobiDB-lite"/>
    </source>
</evidence>
<dbReference type="InterPro" id="IPR008979">
    <property type="entry name" value="Galactose-bd-like_sf"/>
</dbReference>
<evidence type="ECO:0000313" key="5">
    <source>
        <dbReference type="Proteomes" id="UP001160301"/>
    </source>
</evidence>
<evidence type="ECO:0000313" key="4">
    <source>
        <dbReference type="EMBL" id="MDI1431176.1"/>
    </source>
</evidence>
<sequence length="224" mass="22694">MRTFVLIVPLLILTACTSEARQFDDPDAGSGSTGGGGAGGGGGGGAGGGGGGGGDGMCEGELVRVSNVIASSLGMGSCCGGSFEALSDGSGLTSLDPMGLHDCEDTSMWKSKPQTLAGTLNFDLGKVYEIHQVVVWNSAQLGGERGVRHLTMTISEDESTFVPLNGSPTTLGIRTTCPSGSAIFDVEPPQKGRAVQFNIEDGHTASVSTNLGLGEVWFFGKSCP</sequence>
<comment type="caution">
    <text evidence="4">The sequence shown here is derived from an EMBL/GenBank/DDBJ whole genome shotgun (WGS) entry which is preliminary data.</text>
</comment>
<name>A0ABT6NSB0_9BACT</name>
<dbReference type="EMBL" id="JARZHI010000012">
    <property type="protein sequence ID" value="MDI1431176.1"/>
    <property type="molecule type" value="Genomic_DNA"/>
</dbReference>
<evidence type="ECO:0000256" key="2">
    <source>
        <dbReference type="SAM" id="SignalP"/>
    </source>
</evidence>
<dbReference type="SUPFAM" id="SSF49785">
    <property type="entry name" value="Galactose-binding domain-like"/>
    <property type="match status" value="1"/>
</dbReference>
<dbReference type="InterPro" id="IPR000421">
    <property type="entry name" value="FA58C"/>
</dbReference>
<feature type="domain" description="F5/8 type C" evidence="3">
    <location>
        <begin position="68"/>
        <end position="216"/>
    </location>
</feature>
<reference evidence="4 5" key="1">
    <citation type="submission" date="2023-04" db="EMBL/GenBank/DDBJ databases">
        <title>The genome sequence of Polyangium sorediatum DSM14670.</title>
        <authorList>
            <person name="Zhang X."/>
        </authorList>
    </citation>
    <scope>NUCLEOTIDE SEQUENCE [LARGE SCALE GENOMIC DNA]</scope>
    <source>
        <strain evidence="4 5">DSM 14670</strain>
    </source>
</reference>
<dbReference type="Proteomes" id="UP001160301">
    <property type="component" value="Unassembled WGS sequence"/>
</dbReference>
<feature type="chain" id="PRO_5045486596" evidence="2">
    <location>
        <begin position="21"/>
        <end position="224"/>
    </location>
</feature>